<name>A0ABS3IDH9_9MICO</name>
<keyword evidence="2" id="KW-1185">Reference proteome</keyword>
<sequence length="427" mass="45800">MTTIPTTPPDTDTDTMDVESVFWEARPELAAVRQYARAAMASPWAVLGCVLARVALSVPPVVVLPPLGNDSSAVASLNLFVGLVAPSGVGKGVATRAAEGFLSIPPGGGRLIVERPLGSGEGMAHVFTDQDESGEDVPALHSVWFDVPEVDTLTALVGRKASTLASEVRKMFTGEGLGFQNADATRRKIVPAHSYRAALVAGVQPRKAGPLLDDAAGGTPQRFLWMPATDPGAPDVLPPAPEPLSWCSPVLATHAGRAPLHVAGSIKAELQAERRARLREELTDDNGQQSLVRLKVAALLALLAGRTDVTETDWHLGDYVMGVSDRTRQRMREALHADAQQAVRERAEARAAFDEHQDHAAVQRTASKILARLTSEPAPASGIRSGLGKNLRDYFEAATDELIRRGLVIRTDDEYRGQTRVMLHRRG</sequence>
<reference evidence="2" key="1">
    <citation type="submission" date="2023-07" db="EMBL/GenBank/DDBJ databases">
        <title>Myceligenerans salitolerans sp. nov., a halotolerant actinomycete isolated from a salt lake in Xinjiang, China.</title>
        <authorList>
            <person name="Guan T."/>
        </authorList>
    </citation>
    <scope>NUCLEOTIDE SEQUENCE [LARGE SCALE GENOMIC DNA]</scope>
    <source>
        <strain evidence="2">XHU 5031</strain>
    </source>
</reference>
<accession>A0ABS3IDH9</accession>
<proteinExistence type="predicted"/>
<organism evidence="1 2">
    <name type="scientific">Myceligenerans salitolerans</name>
    <dbReference type="NCBI Taxonomy" id="1230528"/>
    <lineage>
        <taxon>Bacteria</taxon>
        <taxon>Bacillati</taxon>
        <taxon>Actinomycetota</taxon>
        <taxon>Actinomycetes</taxon>
        <taxon>Micrococcales</taxon>
        <taxon>Promicromonosporaceae</taxon>
        <taxon>Myceligenerans</taxon>
    </lineage>
</organism>
<evidence type="ECO:0000313" key="1">
    <source>
        <dbReference type="EMBL" id="MBO0611097.1"/>
    </source>
</evidence>
<evidence type="ECO:0008006" key="3">
    <source>
        <dbReference type="Google" id="ProtNLM"/>
    </source>
</evidence>
<gene>
    <name evidence="1" type="ORF">J0911_18925</name>
</gene>
<comment type="caution">
    <text evidence="1">The sequence shown here is derived from an EMBL/GenBank/DDBJ whole genome shotgun (WGS) entry which is preliminary data.</text>
</comment>
<protein>
    <recommendedName>
        <fullName evidence="3">DUF3987 domain-containing protein</fullName>
    </recommendedName>
</protein>
<dbReference type="EMBL" id="JAFMPK010000048">
    <property type="protein sequence ID" value="MBO0611097.1"/>
    <property type="molecule type" value="Genomic_DNA"/>
</dbReference>
<evidence type="ECO:0000313" key="2">
    <source>
        <dbReference type="Proteomes" id="UP000664617"/>
    </source>
</evidence>
<dbReference type="RefSeq" id="WP_207277040.1">
    <property type="nucleotide sequence ID" value="NZ_JAFMPK010000048.1"/>
</dbReference>
<dbReference type="Proteomes" id="UP000664617">
    <property type="component" value="Unassembled WGS sequence"/>
</dbReference>